<dbReference type="EMBL" id="JAECZC010000004">
    <property type="protein sequence ID" value="MBH8561373.1"/>
    <property type="molecule type" value="Genomic_DNA"/>
</dbReference>
<feature type="domain" description="NAD-dependent epimerase/dehydratase" evidence="1">
    <location>
        <begin position="7"/>
        <end position="236"/>
    </location>
</feature>
<sequence length="440" mass="50064">MNGYPKVIVFGAGGFLGEHIIQQLVNNNFNVYAALRTKPKYSTDSFSHKITYYEGDLEDYQYIQKCLEGMDAIIFAAGCNWKPGLAISEYFRGNVKITKKFFTALDNHQDVRVVYTSSMSAIAGSKTPLIFSEISDRSHVSKSYLSPYDWAKIECEQIVLDYARKNHNIVILNPGFMLGPGAFSCSKITTSGLVLRFCQKNFPFYVNGGHSFCDVRDVAKAHVAALTRRHSGHYIVAGHNLSMAEIYRLMVMITSFSSPRQLPVSIAYSLSLLLDKLSWLFPNILKTSYHPDFVKSSCLYYYGESQKSISDLGYNITPIATTLLDTIKYFDRQGLISEDMLFLEAMNNSNIEAIAYLREMAMCHAFSDFLLPRVPEIYKICESNCYLNNLLLDLLSNSSFNSKKVKFQLNQANFKKYQKTLNKLFEYIYFASDDFLTEVL</sequence>
<evidence type="ECO:0000259" key="1">
    <source>
        <dbReference type="Pfam" id="PF01370"/>
    </source>
</evidence>
<dbReference type="AlphaFoldDB" id="A0A8J7HKP5"/>
<protein>
    <submittedName>
        <fullName evidence="2">NAD-dependent epimerase/dehydratase family protein</fullName>
    </submittedName>
</protein>
<reference evidence="2 3" key="1">
    <citation type="journal article" date="2021" name="Int. J. Syst. Evol. Microbiol.">
        <title>Amazonocrinis nigriterrae gen. nov., sp. nov., Atlanticothrix silvestris gen. nov., sp. nov. and Dendronalium phyllosphericum gen. nov., sp. nov., nostocacean cyanobacteria from Brazilian environments.</title>
        <authorList>
            <person name="Alvarenga D.O."/>
            <person name="Andreote A.P.D."/>
            <person name="Branco L.H.Z."/>
            <person name="Delbaje E."/>
            <person name="Cruz R.B."/>
            <person name="Varani A.M."/>
            <person name="Fiore M.F."/>
        </authorList>
    </citation>
    <scope>NUCLEOTIDE SEQUENCE [LARGE SCALE GENOMIC DNA]</scope>
    <source>
        <strain evidence="2 3">CENA67</strain>
    </source>
</reference>
<dbReference type="PANTHER" id="PTHR48079">
    <property type="entry name" value="PROTEIN YEEZ"/>
    <property type="match status" value="1"/>
</dbReference>
<dbReference type="InterPro" id="IPR001509">
    <property type="entry name" value="Epimerase_deHydtase"/>
</dbReference>
<name>A0A8J7HKP5_9NOST</name>
<dbReference type="PANTHER" id="PTHR48079:SF6">
    <property type="entry name" value="NAD(P)-BINDING DOMAIN-CONTAINING PROTEIN-RELATED"/>
    <property type="match status" value="1"/>
</dbReference>
<dbReference type="Pfam" id="PF01370">
    <property type="entry name" value="Epimerase"/>
    <property type="match status" value="1"/>
</dbReference>
<dbReference type="RefSeq" id="WP_198123394.1">
    <property type="nucleotide sequence ID" value="NZ_JAECZC010000004.1"/>
</dbReference>
<accession>A0A8J7HKP5</accession>
<organism evidence="2 3">
    <name type="scientific">Amazonocrinis nigriterrae CENA67</name>
    <dbReference type="NCBI Taxonomy" id="2794033"/>
    <lineage>
        <taxon>Bacteria</taxon>
        <taxon>Bacillati</taxon>
        <taxon>Cyanobacteriota</taxon>
        <taxon>Cyanophyceae</taxon>
        <taxon>Nostocales</taxon>
        <taxon>Nostocaceae</taxon>
        <taxon>Amazonocrinis</taxon>
        <taxon>Amazonocrinis nigriterrae</taxon>
    </lineage>
</organism>
<gene>
    <name evidence="2" type="ORF">I8748_04135</name>
</gene>
<dbReference type="InterPro" id="IPR036291">
    <property type="entry name" value="NAD(P)-bd_dom_sf"/>
</dbReference>
<dbReference type="SUPFAM" id="SSF51735">
    <property type="entry name" value="NAD(P)-binding Rossmann-fold domains"/>
    <property type="match status" value="1"/>
</dbReference>
<dbReference type="GO" id="GO:0005737">
    <property type="term" value="C:cytoplasm"/>
    <property type="evidence" value="ECO:0007669"/>
    <property type="project" value="TreeGrafter"/>
</dbReference>
<dbReference type="Gene3D" id="3.40.50.720">
    <property type="entry name" value="NAD(P)-binding Rossmann-like Domain"/>
    <property type="match status" value="1"/>
</dbReference>
<proteinExistence type="predicted"/>
<keyword evidence="3" id="KW-1185">Reference proteome</keyword>
<dbReference type="InterPro" id="IPR051783">
    <property type="entry name" value="NAD(P)-dependent_oxidoreduct"/>
</dbReference>
<dbReference type="GO" id="GO:0004029">
    <property type="term" value="F:aldehyde dehydrogenase (NAD+) activity"/>
    <property type="evidence" value="ECO:0007669"/>
    <property type="project" value="TreeGrafter"/>
</dbReference>
<comment type="caution">
    <text evidence="2">The sequence shown here is derived from an EMBL/GenBank/DDBJ whole genome shotgun (WGS) entry which is preliminary data.</text>
</comment>
<evidence type="ECO:0000313" key="2">
    <source>
        <dbReference type="EMBL" id="MBH8561373.1"/>
    </source>
</evidence>
<evidence type="ECO:0000313" key="3">
    <source>
        <dbReference type="Proteomes" id="UP000632766"/>
    </source>
</evidence>
<dbReference type="Proteomes" id="UP000632766">
    <property type="component" value="Unassembled WGS sequence"/>
</dbReference>